<accession>A0A128A2S1</accession>
<keyword evidence="1" id="KW-1133">Transmembrane helix</keyword>
<organism evidence="2 3">
    <name type="scientific">Nitrosotalea devaniterrae</name>
    <dbReference type="NCBI Taxonomy" id="1078905"/>
    <lineage>
        <taxon>Archaea</taxon>
        <taxon>Nitrososphaerota</taxon>
        <taxon>Nitrososphaeria</taxon>
        <taxon>Nitrosotaleales</taxon>
        <taxon>Nitrosotaleaceae</taxon>
        <taxon>Nitrosotalea</taxon>
    </lineage>
</organism>
<keyword evidence="1" id="KW-0812">Transmembrane</keyword>
<dbReference type="AlphaFoldDB" id="A0A128A2S1"/>
<feature type="transmembrane region" description="Helical" evidence="1">
    <location>
        <begin position="81"/>
        <end position="101"/>
    </location>
</feature>
<sequence length="114" mass="12885">MGGRLKFAKFMFYAIFTVVFMTMSWLSLSEFTSYEQFSSMSLKNANDKAGMSVSGGDNSELILTNKEGHSINLIEKIKNSFFEVFAFELAVSLFTGIHSYAEWKSFRNGSKRTA</sequence>
<gene>
    <name evidence="2" type="ORF">NDEV_0863</name>
</gene>
<feature type="transmembrane region" description="Helical" evidence="1">
    <location>
        <begin position="7"/>
        <end position="28"/>
    </location>
</feature>
<keyword evidence="1" id="KW-0472">Membrane</keyword>
<evidence type="ECO:0000313" key="2">
    <source>
        <dbReference type="EMBL" id="CUR51628.1"/>
    </source>
</evidence>
<dbReference type="KEGG" id="ndv:NDEV_0863"/>
<name>A0A128A2S1_9ARCH</name>
<dbReference type="Proteomes" id="UP000196239">
    <property type="component" value="Chromosome 1"/>
</dbReference>
<proteinExistence type="predicted"/>
<evidence type="ECO:0000313" key="3">
    <source>
        <dbReference type="Proteomes" id="UP000196239"/>
    </source>
</evidence>
<evidence type="ECO:0000256" key="1">
    <source>
        <dbReference type="SAM" id="Phobius"/>
    </source>
</evidence>
<dbReference type="EMBL" id="LN890280">
    <property type="protein sequence ID" value="CUR51628.1"/>
    <property type="molecule type" value="Genomic_DNA"/>
</dbReference>
<keyword evidence="3" id="KW-1185">Reference proteome</keyword>
<protein>
    <submittedName>
        <fullName evidence="2">Uncharacterized protein</fullName>
    </submittedName>
</protein>
<reference evidence="3" key="1">
    <citation type="submission" date="2015-10" db="EMBL/GenBank/DDBJ databases">
        <authorList>
            <person name="Lehtovirta-Morley L.E."/>
            <person name="Vieille C."/>
        </authorList>
    </citation>
    <scope>NUCLEOTIDE SEQUENCE [LARGE SCALE GENOMIC DNA]</scope>
</reference>